<proteinExistence type="predicted"/>
<dbReference type="AlphaFoldDB" id="A0A0A8ZV93"/>
<organism evidence="2">
    <name type="scientific">Arundo donax</name>
    <name type="common">Giant reed</name>
    <name type="synonym">Donax arundinaceus</name>
    <dbReference type="NCBI Taxonomy" id="35708"/>
    <lineage>
        <taxon>Eukaryota</taxon>
        <taxon>Viridiplantae</taxon>
        <taxon>Streptophyta</taxon>
        <taxon>Embryophyta</taxon>
        <taxon>Tracheophyta</taxon>
        <taxon>Spermatophyta</taxon>
        <taxon>Magnoliopsida</taxon>
        <taxon>Liliopsida</taxon>
        <taxon>Poales</taxon>
        <taxon>Poaceae</taxon>
        <taxon>PACMAD clade</taxon>
        <taxon>Arundinoideae</taxon>
        <taxon>Arundineae</taxon>
        <taxon>Arundo</taxon>
    </lineage>
</organism>
<accession>A0A0A8ZV93</accession>
<sequence>MICSLWCVYICKRLHVALFYVYRLTNCCCNAYFGMWDISGHVNYMLL</sequence>
<name>A0A0A8ZV93_ARUDO</name>
<feature type="signal peptide" evidence="1">
    <location>
        <begin position="1"/>
        <end position="19"/>
    </location>
</feature>
<evidence type="ECO:0000256" key="1">
    <source>
        <dbReference type="SAM" id="SignalP"/>
    </source>
</evidence>
<evidence type="ECO:0000313" key="2">
    <source>
        <dbReference type="EMBL" id="JAD41588.1"/>
    </source>
</evidence>
<reference evidence="2" key="2">
    <citation type="journal article" date="2015" name="Data Brief">
        <title>Shoot transcriptome of the giant reed, Arundo donax.</title>
        <authorList>
            <person name="Barrero R.A."/>
            <person name="Guerrero F.D."/>
            <person name="Moolhuijzen P."/>
            <person name="Goolsby J.A."/>
            <person name="Tidwell J."/>
            <person name="Bellgard S.E."/>
            <person name="Bellgard M.I."/>
        </authorList>
    </citation>
    <scope>NUCLEOTIDE SEQUENCE</scope>
    <source>
        <tissue evidence="2">Shoot tissue taken approximately 20 cm above the soil surface</tissue>
    </source>
</reference>
<protein>
    <submittedName>
        <fullName evidence="2">Uncharacterized protein</fullName>
    </submittedName>
</protein>
<reference evidence="2" key="1">
    <citation type="submission" date="2014-09" db="EMBL/GenBank/DDBJ databases">
        <authorList>
            <person name="Magalhaes I.L.F."/>
            <person name="Oliveira U."/>
            <person name="Santos F.R."/>
            <person name="Vidigal T.H.D.A."/>
            <person name="Brescovit A.D."/>
            <person name="Santos A.J."/>
        </authorList>
    </citation>
    <scope>NUCLEOTIDE SEQUENCE</scope>
    <source>
        <tissue evidence="2">Shoot tissue taken approximately 20 cm above the soil surface</tissue>
    </source>
</reference>
<feature type="chain" id="PRO_5002045219" evidence="1">
    <location>
        <begin position="20"/>
        <end position="47"/>
    </location>
</feature>
<dbReference type="EMBL" id="GBRH01256307">
    <property type="protein sequence ID" value="JAD41588.1"/>
    <property type="molecule type" value="Transcribed_RNA"/>
</dbReference>
<keyword evidence="1" id="KW-0732">Signal</keyword>